<proteinExistence type="predicted"/>
<accession>A0A4P6X6Z9</accession>
<dbReference type="Pfam" id="PF02810">
    <property type="entry name" value="SEC-C"/>
    <property type="match status" value="1"/>
</dbReference>
<feature type="region of interest" description="Disordered" evidence="1">
    <location>
        <begin position="230"/>
        <end position="249"/>
    </location>
</feature>
<gene>
    <name evidence="2" type="ORF">HPF_21665</name>
</gene>
<dbReference type="Proteomes" id="UP000293912">
    <property type="component" value="Chromosome"/>
</dbReference>
<keyword evidence="3" id="KW-1185">Reference proteome</keyword>
<dbReference type="InterPro" id="IPR011978">
    <property type="entry name" value="YgfB-like"/>
</dbReference>
<dbReference type="EMBL" id="CP037867">
    <property type="protein sequence ID" value="QBM30308.1"/>
    <property type="molecule type" value="Genomic_DNA"/>
</dbReference>
<dbReference type="SUPFAM" id="SSF103642">
    <property type="entry name" value="Sec-C motif"/>
    <property type="match status" value="1"/>
</dbReference>
<evidence type="ECO:0000313" key="2">
    <source>
        <dbReference type="EMBL" id="QBM30308.1"/>
    </source>
</evidence>
<name>A0A4P6X6Z9_HYDPS</name>
<dbReference type="PANTHER" id="PTHR33747">
    <property type="entry name" value="UPF0225 PROTEIN SCO1677"/>
    <property type="match status" value="1"/>
</dbReference>
<organism evidence="2 3">
    <name type="scientific">Hydrogenophaga pseudoflava</name>
    <name type="common">Pseudomonas carboxydoflava</name>
    <dbReference type="NCBI Taxonomy" id="47421"/>
    <lineage>
        <taxon>Bacteria</taxon>
        <taxon>Pseudomonadati</taxon>
        <taxon>Pseudomonadota</taxon>
        <taxon>Betaproteobacteria</taxon>
        <taxon>Burkholderiales</taxon>
        <taxon>Comamonadaceae</taxon>
        <taxon>Hydrogenophaga</taxon>
    </lineage>
</organism>
<dbReference type="PANTHER" id="PTHR33747:SF1">
    <property type="entry name" value="ADENYLATE CYCLASE-ASSOCIATED CAP C-TERMINAL DOMAIN-CONTAINING PROTEIN"/>
    <property type="match status" value="1"/>
</dbReference>
<dbReference type="Gene3D" id="3.10.450.50">
    <property type="match status" value="1"/>
</dbReference>
<reference evidence="2 3" key="1">
    <citation type="submission" date="2019-03" db="EMBL/GenBank/DDBJ databases">
        <authorList>
            <person name="Sebastian G."/>
            <person name="Baumann P."/>
            <person name="Ruckert C."/>
            <person name="Kalinowski J."/>
            <person name="Nebel B."/>
            <person name="Takors R."/>
            <person name="Blombach B."/>
        </authorList>
    </citation>
    <scope>NUCLEOTIDE SEQUENCE [LARGE SCALE GENOMIC DNA]</scope>
    <source>
        <strain evidence="2 3">DSM 1084</strain>
    </source>
</reference>
<feature type="compositionally biased region" description="Basic and acidic residues" evidence="1">
    <location>
        <begin position="231"/>
        <end position="241"/>
    </location>
</feature>
<dbReference type="InterPro" id="IPR004027">
    <property type="entry name" value="SEC_C_motif"/>
</dbReference>
<dbReference type="AlphaFoldDB" id="A0A4P6X6Z9"/>
<evidence type="ECO:0000256" key="1">
    <source>
        <dbReference type="SAM" id="MobiDB-lite"/>
    </source>
</evidence>
<sequence>MSFDNLPPMDNAEFDALEAILDDLRVGDEEVPQWEFCEGAIAALLCTRRPVSAEEALPVVVGVGEDEGDLSFKDAEQATLFRDLWTRRWNEVAASLAAKVESLDDERAYHPEVMDVRGAVAMLPEAERAEIEGQPLPAFGQVWALGFMFVVENWEEEWAPPRDAETAGWIDEALDAIVVLTEDDTGQPAFNMHAEEGPPSVSEARANAFGSAIWAVYDLHQIWQSLGPRVDPVRKSAEPGRNDPCPCGSGKKFKKCHGA</sequence>
<dbReference type="Pfam" id="PF03695">
    <property type="entry name" value="UPF0149"/>
    <property type="match status" value="1"/>
</dbReference>
<evidence type="ECO:0008006" key="4">
    <source>
        <dbReference type="Google" id="ProtNLM"/>
    </source>
</evidence>
<evidence type="ECO:0000313" key="3">
    <source>
        <dbReference type="Proteomes" id="UP000293912"/>
    </source>
</evidence>
<dbReference type="RefSeq" id="WP_133157808.1">
    <property type="nucleotide sequence ID" value="NZ_CP037867.1"/>
</dbReference>
<dbReference type="KEGG" id="hpse:HPF_21665"/>
<protein>
    <recommendedName>
        <fullName evidence="4">Preprotein translocase subunit SecA</fullName>
    </recommendedName>
</protein>